<evidence type="ECO:0000313" key="2">
    <source>
        <dbReference type="EMBL" id="BAW79874.1"/>
    </source>
</evidence>
<dbReference type="EMBL" id="AP014836">
    <property type="protein sequence ID" value="BAW79874.1"/>
    <property type="molecule type" value="Genomic_DNA"/>
</dbReference>
<dbReference type="KEGG" id="ntt:TAO_0504"/>
<dbReference type="PROSITE" id="PS51257">
    <property type="entry name" value="PROKAR_LIPOPROTEIN"/>
    <property type="match status" value="1"/>
</dbReference>
<dbReference type="RefSeq" id="WP_096526475.1">
    <property type="nucleotide sequence ID" value="NZ_AP014836.1"/>
</dbReference>
<evidence type="ECO:0000313" key="3">
    <source>
        <dbReference type="Proteomes" id="UP000243679"/>
    </source>
</evidence>
<evidence type="ECO:0000256" key="1">
    <source>
        <dbReference type="NCBIfam" id="TIGR02722"/>
    </source>
</evidence>
<dbReference type="OrthoDB" id="9803653at2"/>
<dbReference type="InterPro" id="IPR014094">
    <property type="entry name" value="LpoB"/>
</dbReference>
<protein>
    <recommendedName>
        <fullName evidence="1">Penicillin-binding protein activator LpoB</fullName>
    </recommendedName>
</protein>
<dbReference type="NCBIfam" id="TIGR02722">
    <property type="entry name" value="lp"/>
    <property type="match status" value="1"/>
</dbReference>
<dbReference type="GO" id="GO:0030234">
    <property type="term" value="F:enzyme regulator activity"/>
    <property type="evidence" value="ECO:0007669"/>
    <property type="project" value="TreeGrafter"/>
</dbReference>
<dbReference type="Gene3D" id="3.40.50.10610">
    <property type="entry name" value="ABC-type transport auxiliary lipoprotein component"/>
    <property type="match status" value="1"/>
</dbReference>
<dbReference type="GO" id="GO:0009252">
    <property type="term" value="P:peptidoglycan biosynthetic process"/>
    <property type="evidence" value="ECO:0007669"/>
    <property type="project" value="TreeGrafter"/>
</dbReference>
<dbReference type="PANTHER" id="PTHR40593">
    <property type="entry name" value="PENICILLIN-BINDING PROTEIN ACTIVATOR LPOB"/>
    <property type="match status" value="1"/>
</dbReference>
<proteinExistence type="predicted"/>
<keyword evidence="3" id="KW-1185">Reference proteome</keyword>
<name>A0A1Q2SL81_9GAMM</name>
<sequence>MIRLISVALLIANMVLTSCTHVDYGNAQERETVNTDFGSSDLQMISTKMVDDLLSFPPIVKITSDRRPVVFVDNIKNKTMQHIDTESITDTIQSKLINSGKFRFVDMTVVDNVRKQFDYQMSSSIVNPATAVQMGHQIGAEFMLYGNLSEIAKSSGSTKDVYYKFTLKFMNLQSGIIEWSNEKEIRKTKTRSLFGL</sequence>
<dbReference type="GO" id="GO:0031241">
    <property type="term" value="C:periplasmic side of cell outer membrane"/>
    <property type="evidence" value="ECO:0007669"/>
    <property type="project" value="TreeGrafter"/>
</dbReference>
<dbReference type="Proteomes" id="UP000243679">
    <property type="component" value="Chromosome"/>
</dbReference>
<dbReference type="AlphaFoldDB" id="A0A1Q2SL81"/>
<reference evidence="2 3" key="1">
    <citation type="journal article" date="2017" name="ISME J.">
        <title>An acid-tolerant ammonia-oxidizing ?-proteobacterium from soil.</title>
        <authorList>
            <person name="Hayatsu M."/>
            <person name="Tago K."/>
            <person name="Uchiyama I."/>
            <person name="Toyoda A."/>
            <person name="Wang Y."/>
            <person name="Shimomura Y."/>
            <person name="Okubo T."/>
            <person name="Kurisu F."/>
            <person name="Hirono Y."/>
            <person name="Nonaka K."/>
            <person name="Akiyama H."/>
            <person name="Itoh T."/>
            <person name="Takami H."/>
        </authorList>
    </citation>
    <scope>NUCLEOTIDE SEQUENCE [LARGE SCALE GENOMIC DNA]</scope>
    <source>
        <strain evidence="2 3">TAO100</strain>
    </source>
</reference>
<organism evidence="2 3">
    <name type="scientific">Candidatus Nitrosoglobus terrae</name>
    <dbReference type="NCBI Taxonomy" id="1630141"/>
    <lineage>
        <taxon>Bacteria</taxon>
        <taxon>Pseudomonadati</taxon>
        <taxon>Pseudomonadota</taxon>
        <taxon>Gammaproteobacteria</taxon>
        <taxon>Chromatiales</taxon>
        <taxon>Chromatiaceae</taxon>
        <taxon>Candidatus Nitrosoglobus</taxon>
    </lineage>
</organism>
<accession>A0A1Q2SL81</accession>
<dbReference type="PANTHER" id="PTHR40593:SF1">
    <property type="entry name" value="PENICILLIN-BINDING PROTEIN ACTIVATOR LPOB"/>
    <property type="match status" value="1"/>
</dbReference>
<dbReference type="Pfam" id="PF13036">
    <property type="entry name" value="LpoB"/>
    <property type="match status" value="1"/>
</dbReference>
<gene>
    <name evidence="2" type="ORF">TAO_0504</name>
</gene>